<comment type="caution">
    <text evidence="1">The sequence shown here is derived from an EMBL/GenBank/DDBJ whole genome shotgun (WGS) entry which is preliminary data.</text>
</comment>
<evidence type="ECO:0000313" key="1">
    <source>
        <dbReference type="EMBL" id="RMX39094.1"/>
    </source>
</evidence>
<evidence type="ECO:0000313" key="2">
    <source>
        <dbReference type="Proteomes" id="UP000275408"/>
    </source>
</evidence>
<protein>
    <submittedName>
        <fullName evidence="1">Uncharacterized protein</fullName>
    </submittedName>
</protein>
<accession>A0A3M6TCX5</accession>
<gene>
    <name evidence="1" type="ORF">pdam_00017541</name>
</gene>
<feature type="non-terminal residue" evidence="1">
    <location>
        <position position="64"/>
    </location>
</feature>
<dbReference type="EMBL" id="RCHS01003878">
    <property type="protein sequence ID" value="RMX39094.1"/>
    <property type="molecule type" value="Genomic_DNA"/>
</dbReference>
<reference evidence="1 2" key="1">
    <citation type="journal article" date="2018" name="Sci. Rep.">
        <title>Comparative analysis of the Pocillopora damicornis genome highlights role of immune system in coral evolution.</title>
        <authorList>
            <person name="Cunning R."/>
            <person name="Bay R.A."/>
            <person name="Gillette P."/>
            <person name="Baker A.C."/>
            <person name="Traylor-Knowles N."/>
        </authorList>
    </citation>
    <scope>NUCLEOTIDE SEQUENCE [LARGE SCALE GENOMIC DNA]</scope>
    <source>
        <strain evidence="1">RSMAS</strain>
        <tissue evidence="1">Whole animal</tissue>
    </source>
</reference>
<dbReference type="AlphaFoldDB" id="A0A3M6TCX5"/>
<dbReference type="Proteomes" id="UP000275408">
    <property type="component" value="Unassembled WGS sequence"/>
</dbReference>
<sequence>MSAKAGVGLTDVVEKTCVIFVGPPSKSATNWFVAENEADFMWHVIKLFVPPRGTILEFGNSYTQ</sequence>
<organism evidence="1 2">
    <name type="scientific">Pocillopora damicornis</name>
    <name type="common">Cauliflower coral</name>
    <name type="synonym">Millepora damicornis</name>
    <dbReference type="NCBI Taxonomy" id="46731"/>
    <lineage>
        <taxon>Eukaryota</taxon>
        <taxon>Metazoa</taxon>
        <taxon>Cnidaria</taxon>
        <taxon>Anthozoa</taxon>
        <taxon>Hexacorallia</taxon>
        <taxon>Scleractinia</taxon>
        <taxon>Astrocoeniina</taxon>
        <taxon>Pocilloporidae</taxon>
        <taxon>Pocillopora</taxon>
    </lineage>
</organism>
<keyword evidence="2" id="KW-1185">Reference proteome</keyword>
<proteinExistence type="predicted"/>
<name>A0A3M6TCX5_POCDA</name>